<evidence type="ECO:0000313" key="2">
    <source>
        <dbReference type="Proteomes" id="UP000624183"/>
    </source>
</evidence>
<protein>
    <submittedName>
        <fullName evidence="1">Uncharacterized protein</fullName>
    </submittedName>
</protein>
<sequence length="94" mass="10620">MTLNDDERELLRRISEAGTPVEPSDYFHSIYPPNFPASAAEDDPRREAWVELQMNLYRAYIRLHEGGLIRVVHPANGERGDLVVATEASRDALA</sequence>
<evidence type="ECO:0000313" key="1">
    <source>
        <dbReference type="EMBL" id="GGZ81313.1"/>
    </source>
</evidence>
<dbReference type="EMBL" id="BMUW01000023">
    <property type="protein sequence ID" value="GGZ81313.1"/>
    <property type="molecule type" value="Genomic_DNA"/>
</dbReference>
<organism evidence="1 2">
    <name type="scientific">Streptomyces rubiginosohelvolus</name>
    <dbReference type="NCBI Taxonomy" id="67362"/>
    <lineage>
        <taxon>Bacteria</taxon>
        <taxon>Bacillati</taxon>
        <taxon>Actinomycetota</taxon>
        <taxon>Actinomycetes</taxon>
        <taxon>Kitasatosporales</taxon>
        <taxon>Streptomycetaceae</taxon>
        <taxon>Streptomyces</taxon>
    </lineage>
</organism>
<keyword evidence="2" id="KW-1185">Reference proteome</keyword>
<proteinExistence type="predicted"/>
<dbReference type="Proteomes" id="UP000624183">
    <property type="component" value="Unassembled WGS sequence"/>
</dbReference>
<name>A0ABQ3CDT5_9ACTN</name>
<accession>A0ABQ3CDT5</accession>
<reference evidence="2" key="1">
    <citation type="journal article" date="2019" name="Int. J. Syst. Evol. Microbiol.">
        <title>The Global Catalogue of Microorganisms (GCM) 10K type strain sequencing project: providing services to taxonomists for standard genome sequencing and annotation.</title>
        <authorList>
            <consortium name="The Broad Institute Genomics Platform"/>
            <consortium name="The Broad Institute Genome Sequencing Center for Infectious Disease"/>
            <person name="Wu L."/>
            <person name="Ma J."/>
        </authorList>
    </citation>
    <scope>NUCLEOTIDE SEQUENCE [LARGE SCALE GENOMIC DNA]</scope>
    <source>
        <strain evidence="2">JCM 4602</strain>
    </source>
</reference>
<comment type="caution">
    <text evidence="1">The sequence shown here is derived from an EMBL/GenBank/DDBJ whole genome shotgun (WGS) entry which is preliminary data.</text>
</comment>
<gene>
    <name evidence="1" type="ORF">GCM10010328_64880</name>
</gene>